<dbReference type="AlphaFoldDB" id="A0AAV3ZGC0"/>
<sequence length="109" mass="12285">MGQTDDIGQIGRKRVLKPVLNIWREKQQKASLIMVPVVGGTVNRKSASDLKGVFCHEFVLQHRCSGLIESLQTSDHLDDENANQARISLWRHNRPTPSTIVWNSPNSKV</sequence>
<reference evidence="1 2" key="1">
    <citation type="journal article" date="2021" name="Elife">
        <title>Chloroplast acquisition without the gene transfer in kleptoplastic sea slugs, Plakobranchus ocellatus.</title>
        <authorList>
            <person name="Maeda T."/>
            <person name="Takahashi S."/>
            <person name="Yoshida T."/>
            <person name="Shimamura S."/>
            <person name="Takaki Y."/>
            <person name="Nagai Y."/>
            <person name="Toyoda A."/>
            <person name="Suzuki Y."/>
            <person name="Arimoto A."/>
            <person name="Ishii H."/>
            <person name="Satoh N."/>
            <person name="Nishiyama T."/>
            <person name="Hasebe M."/>
            <person name="Maruyama T."/>
            <person name="Minagawa J."/>
            <person name="Obokata J."/>
            <person name="Shigenobu S."/>
        </authorList>
    </citation>
    <scope>NUCLEOTIDE SEQUENCE [LARGE SCALE GENOMIC DNA]</scope>
</reference>
<comment type="caution">
    <text evidence="1">The sequence shown here is derived from an EMBL/GenBank/DDBJ whole genome shotgun (WGS) entry which is preliminary data.</text>
</comment>
<protein>
    <submittedName>
        <fullName evidence="1">Uncharacterized protein</fullName>
    </submittedName>
</protein>
<keyword evidence="2" id="KW-1185">Reference proteome</keyword>
<evidence type="ECO:0000313" key="2">
    <source>
        <dbReference type="Proteomes" id="UP000735302"/>
    </source>
</evidence>
<accession>A0AAV3ZGC0</accession>
<evidence type="ECO:0000313" key="1">
    <source>
        <dbReference type="EMBL" id="GFN93408.1"/>
    </source>
</evidence>
<dbReference type="Proteomes" id="UP000735302">
    <property type="component" value="Unassembled WGS sequence"/>
</dbReference>
<dbReference type="EMBL" id="BLXT01002349">
    <property type="protein sequence ID" value="GFN93408.1"/>
    <property type="molecule type" value="Genomic_DNA"/>
</dbReference>
<gene>
    <name evidence="1" type="ORF">PoB_001991400</name>
</gene>
<proteinExistence type="predicted"/>
<organism evidence="1 2">
    <name type="scientific">Plakobranchus ocellatus</name>
    <dbReference type="NCBI Taxonomy" id="259542"/>
    <lineage>
        <taxon>Eukaryota</taxon>
        <taxon>Metazoa</taxon>
        <taxon>Spiralia</taxon>
        <taxon>Lophotrochozoa</taxon>
        <taxon>Mollusca</taxon>
        <taxon>Gastropoda</taxon>
        <taxon>Heterobranchia</taxon>
        <taxon>Euthyneura</taxon>
        <taxon>Panpulmonata</taxon>
        <taxon>Sacoglossa</taxon>
        <taxon>Placobranchoidea</taxon>
        <taxon>Plakobranchidae</taxon>
        <taxon>Plakobranchus</taxon>
    </lineage>
</organism>
<name>A0AAV3ZGC0_9GAST</name>